<accession>A0A2I2KID4</accession>
<reference evidence="2 3" key="1">
    <citation type="submission" date="2017-06" db="EMBL/GenBank/DDBJ databases">
        <authorList>
            <person name="Kim H.J."/>
            <person name="Triplett B.A."/>
        </authorList>
    </citation>
    <scope>NUCLEOTIDE SEQUENCE [LARGE SCALE GENOMIC DNA]</scope>
    <source>
        <strain evidence="2">FRACA_ARgP5</strain>
    </source>
</reference>
<organism evidence="2 3">
    <name type="scientific">Frankia canadensis</name>
    <dbReference type="NCBI Taxonomy" id="1836972"/>
    <lineage>
        <taxon>Bacteria</taxon>
        <taxon>Bacillati</taxon>
        <taxon>Actinomycetota</taxon>
        <taxon>Actinomycetes</taxon>
        <taxon>Frankiales</taxon>
        <taxon>Frankiaceae</taxon>
        <taxon>Frankia</taxon>
    </lineage>
</organism>
<dbReference type="InterPro" id="IPR029068">
    <property type="entry name" value="Glyas_Bleomycin-R_OHBP_Dase"/>
</dbReference>
<dbReference type="InterPro" id="IPR037523">
    <property type="entry name" value="VOC_core"/>
</dbReference>
<dbReference type="PANTHER" id="PTHR43279:SF1">
    <property type="entry name" value="CATECHOL-2,3-DIOXYGENASE"/>
    <property type="match status" value="1"/>
</dbReference>
<dbReference type="EMBL" id="FZMO01000001">
    <property type="protein sequence ID" value="SNQ45428.1"/>
    <property type="molecule type" value="Genomic_DNA"/>
</dbReference>
<dbReference type="RefSeq" id="WP_101829597.1">
    <property type="nucleotide sequence ID" value="NZ_FZMO01000001.1"/>
</dbReference>
<dbReference type="OrthoDB" id="115162at2"/>
<proteinExistence type="predicted"/>
<dbReference type="PANTHER" id="PTHR43279">
    <property type="entry name" value="CATECHOL-2,3-DIOXYGENASE"/>
    <property type="match status" value="1"/>
</dbReference>
<evidence type="ECO:0000313" key="2">
    <source>
        <dbReference type="EMBL" id="SNQ45428.1"/>
    </source>
</evidence>
<gene>
    <name evidence="2" type="ORF">FRACA_10187</name>
</gene>
<keyword evidence="2" id="KW-0560">Oxidoreductase</keyword>
<sequence>MTATVLAGFRPRRLAHVNLFVSDLGRSLEFYTTVCGLTPVFEEPGIATVFLSNGNSHHDLALMEISEQARVGRDGNVQVSRGRGRAAGLNHLGWELASEAELVDAIRRVRATGARLHRTVDHQISHSAYLFDPDGTYLEMYADASDDWHAVYAENSGRLITGNWDPEGAPADPRERFTADPDYTVVDGAALHPLCTARACLAVADLDSALDFYHRLGGLTVLRSGPEGAVLGGTLGLPDLTLLRAGDGLEPGLSHFGLRLREEADLAAGAARAAAAGVEPVATVDAAHKKSVVLRDPDGVLVEFLVPSDPTATLPVPRPAARFAA</sequence>
<keyword evidence="2" id="KW-0223">Dioxygenase</keyword>
<dbReference type="SUPFAM" id="SSF54593">
    <property type="entry name" value="Glyoxalase/Bleomycin resistance protein/Dihydroxybiphenyl dioxygenase"/>
    <property type="match status" value="2"/>
</dbReference>
<dbReference type="AlphaFoldDB" id="A0A2I2KID4"/>
<dbReference type="Pfam" id="PF00903">
    <property type="entry name" value="Glyoxalase"/>
    <property type="match status" value="2"/>
</dbReference>
<dbReference type="Proteomes" id="UP000234331">
    <property type="component" value="Unassembled WGS sequence"/>
</dbReference>
<evidence type="ECO:0000313" key="3">
    <source>
        <dbReference type="Proteomes" id="UP000234331"/>
    </source>
</evidence>
<name>A0A2I2KID4_9ACTN</name>
<dbReference type="InterPro" id="IPR004360">
    <property type="entry name" value="Glyas_Fos-R_dOase_dom"/>
</dbReference>
<dbReference type="GO" id="GO:0051213">
    <property type="term" value="F:dioxygenase activity"/>
    <property type="evidence" value="ECO:0007669"/>
    <property type="project" value="UniProtKB-KW"/>
</dbReference>
<keyword evidence="3" id="KW-1185">Reference proteome</keyword>
<feature type="domain" description="VOC" evidence="1">
    <location>
        <begin position="13"/>
        <end position="143"/>
    </location>
</feature>
<evidence type="ECO:0000259" key="1">
    <source>
        <dbReference type="PROSITE" id="PS51819"/>
    </source>
</evidence>
<protein>
    <submittedName>
        <fullName evidence="2">Catechol 2,3-dioxygenase</fullName>
    </submittedName>
</protein>
<feature type="domain" description="VOC" evidence="1">
    <location>
        <begin position="192"/>
        <end position="307"/>
    </location>
</feature>
<dbReference type="PROSITE" id="PS51819">
    <property type="entry name" value="VOC"/>
    <property type="match status" value="2"/>
</dbReference>
<dbReference type="Gene3D" id="3.10.180.10">
    <property type="entry name" value="2,3-Dihydroxybiphenyl 1,2-Dioxygenase, domain 1"/>
    <property type="match status" value="2"/>
</dbReference>